<feature type="non-terminal residue" evidence="2">
    <location>
        <position position="1"/>
    </location>
</feature>
<dbReference type="Proteomes" id="UP000553632">
    <property type="component" value="Unassembled WGS sequence"/>
</dbReference>
<organism evidence="2 3">
    <name type="scientific">Perkinsus olseni</name>
    <name type="common">Perkinsus atlanticus</name>
    <dbReference type="NCBI Taxonomy" id="32597"/>
    <lineage>
        <taxon>Eukaryota</taxon>
        <taxon>Sar</taxon>
        <taxon>Alveolata</taxon>
        <taxon>Perkinsozoa</taxon>
        <taxon>Perkinsea</taxon>
        <taxon>Perkinsida</taxon>
        <taxon>Perkinsidae</taxon>
        <taxon>Perkinsus</taxon>
    </lineage>
</organism>
<dbReference type="EMBL" id="JABANO010003943">
    <property type="protein sequence ID" value="KAF4756012.1"/>
    <property type="molecule type" value="Genomic_DNA"/>
</dbReference>
<reference evidence="2 3" key="1">
    <citation type="submission" date="2020-04" db="EMBL/GenBank/DDBJ databases">
        <title>Perkinsus olseni comparative genomics.</title>
        <authorList>
            <person name="Bogema D.R."/>
        </authorList>
    </citation>
    <scope>NUCLEOTIDE SEQUENCE [LARGE SCALE GENOMIC DNA]</scope>
    <source>
        <strain evidence="2 3">ATCC PRA-207</strain>
    </source>
</reference>
<evidence type="ECO:0000313" key="2">
    <source>
        <dbReference type="EMBL" id="KAF4756012.1"/>
    </source>
</evidence>
<protein>
    <submittedName>
        <fullName evidence="2">Uncharacterized protein</fullName>
    </submittedName>
</protein>
<proteinExistence type="predicted"/>
<evidence type="ECO:0000256" key="1">
    <source>
        <dbReference type="SAM" id="MobiDB-lite"/>
    </source>
</evidence>
<keyword evidence="3" id="KW-1185">Reference proteome</keyword>
<evidence type="ECO:0000313" key="3">
    <source>
        <dbReference type="Proteomes" id="UP000553632"/>
    </source>
</evidence>
<feature type="region of interest" description="Disordered" evidence="1">
    <location>
        <begin position="252"/>
        <end position="273"/>
    </location>
</feature>
<sequence length="316" mass="33737">MEEETRQLLRQKEEEMKGLFGVERSRFELKIKTLLLENRSKYNNKGIGKASCSAMPSQLAQLSLSSYRLSGRSRCWAPPCYASPVASSSFAVLQPSPPCSAFRTQVEELSDRNHVLVMKAQHLETQVTKLSRGQAVGGASALSIISLQSLLAELRASSNAAAAAPAASEVLSEGGVPEDGEIVAVSQSELDKVQASFLKLKRQCRLYGDLVAQAKTRLLQGIALAEKNSKALIPASARRQLTAAAAAAAASTSIGGNRGRRGSVRAGPTKQDPNTDLAIVDRVLSECAKEFNALIKEINEEDEACAAATGIKPKPM</sequence>
<dbReference type="AlphaFoldDB" id="A0A7J6UFI2"/>
<gene>
    <name evidence="2" type="ORF">FOZ63_009082</name>
</gene>
<name>A0A7J6UFI2_PEROL</name>
<comment type="caution">
    <text evidence="2">The sequence shown here is derived from an EMBL/GenBank/DDBJ whole genome shotgun (WGS) entry which is preliminary data.</text>
</comment>
<accession>A0A7J6UFI2</accession>